<organism evidence="3 4">
    <name type="scientific">Dactylellina haptotyla (strain CBS 200.50)</name>
    <name type="common">Nematode-trapping fungus</name>
    <name type="synonym">Monacrosporium haptotylum</name>
    <dbReference type="NCBI Taxonomy" id="1284197"/>
    <lineage>
        <taxon>Eukaryota</taxon>
        <taxon>Fungi</taxon>
        <taxon>Dikarya</taxon>
        <taxon>Ascomycota</taxon>
        <taxon>Pezizomycotina</taxon>
        <taxon>Orbiliomycetes</taxon>
        <taxon>Orbiliales</taxon>
        <taxon>Orbiliaceae</taxon>
        <taxon>Dactylellina</taxon>
    </lineage>
</organism>
<dbReference type="STRING" id="1284197.S8BJD2"/>
<evidence type="ECO:0000313" key="3">
    <source>
        <dbReference type="EMBL" id="EPS39398.1"/>
    </source>
</evidence>
<feature type="region of interest" description="Disordered" evidence="1">
    <location>
        <begin position="109"/>
        <end position="141"/>
    </location>
</feature>
<evidence type="ECO:0000259" key="2">
    <source>
        <dbReference type="Pfam" id="PF01636"/>
    </source>
</evidence>
<proteinExistence type="predicted"/>
<dbReference type="InterPro" id="IPR002575">
    <property type="entry name" value="Aminoglycoside_PTrfase"/>
</dbReference>
<dbReference type="Proteomes" id="UP000015100">
    <property type="component" value="Unassembled WGS sequence"/>
</dbReference>
<reference evidence="3 4" key="1">
    <citation type="journal article" date="2013" name="PLoS Genet.">
        <title>Genomic mechanisms accounting for the adaptation to parasitism in nematode-trapping fungi.</title>
        <authorList>
            <person name="Meerupati T."/>
            <person name="Andersson K.M."/>
            <person name="Friman E."/>
            <person name="Kumar D."/>
            <person name="Tunlid A."/>
            <person name="Ahren D."/>
        </authorList>
    </citation>
    <scope>NUCLEOTIDE SEQUENCE [LARGE SCALE GENOMIC DNA]</scope>
    <source>
        <strain evidence="3 4">CBS 200.50</strain>
    </source>
</reference>
<keyword evidence="4" id="KW-1185">Reference proteome</keyword>
<evidence type="ECO:0000313" key="4">
    <source>
        <dbReference type="Proteomes" id="UP000015100"/>
    </source>
</evidence>
<dbReference type="EMBL" id="AQGS01000472">
    <property type="protein sequence ID" value="EPS39398.1"/>
    <property type="molecule type" value="Genomic_DNA"/>
</dbReference>
<sequence>MLLTFDLSITPSPLTSDFHPQRLHPLHKLYLDFRIYLARTLVRFFSFLQRIFSIRRTESGNPGFRIAKISGGYFIKWGVRDVEARSMCFVRERTRLPVPKVLGFWSHQNSNGKRSAGGGASSGSSGSGRKKKNGDAGGGGGGGSSELNYMLIEALPGLPVGEAWAAMDETARTRFKSEFVGYLRELRALEQPAVQIREADATDVAETAGASSSGPGDDAIVAAAGAEELSAAGAKRQIYIGALHNQPLTDHRIATIPYGPFESVGSWLNCEYLLGYVARARPRDVRDRLERELTKKEDVHVVFTHSDLTPRNVLVDKKTGRITGIVDWDSTGWCVDWWEGVKGVYGWNDTTFALKPSDGDAKVTGGGIAIGSGSGLMDVWKGLLTEVIGDFDNELKADGELRDIYGFPY</sequence>
<dbReference type="InterPro" id="IPR011009">
    <property type="entry name" value="Kinase-like_dom_sf"/>
</dbReference>
<dbReference type="OrthoDB" id="8300194at2759"/>
<dbReference type="Pfam" id="PF01636">
    <property type="entry name" value="APH"/>
    <property type="match status" value="1"/>
</dbReference>
<evidence type="ECO:0000256" key="1">
    <source>
        <dbReference type="SAM" id="MobiDB-lite"/>
    </source>
</evidence>
<dbReference type="Gene3D" id="3.90.1200.10">
    <property type="match status" value="1"/>
</dbReference>
<dbReference type="AlphaFoldDB" id="S8BJD2"/>
<dbReference type="PANTHER" id="PTHR21310:SF15">
    <property type="entry name" value="AMINOGLYCOSIDE PHOSPHOTRANSFERASE DOMAIN-CONTAINING PROTEIN"/>
    <property type="match status" value="1"/>
</dbReference>
<name>S8BJD2_DACHA</name>
<dbReference type="PANTHER" id="PTHR21310">
    <property type="entry name" value="AMINOGLYCOSIDE PHOSPHOTRANSFERASE-RELATED-RELATED"/>
    <property type="match status" value="1"/>
</dbReference>
<protein>
    <recommendedName>
        <fullName evidence="2">Aminoglycoside phosphotransferase domain-containing protein</fullName>
    </recommendedName>
</protein>
<accession>S8BJD2</accession>
<comment type="caution">
    <text evidence="3">The sequence shown here is derived from an EMBL/GenBank/DDBJ whole genome shotgun (WGS) entry which is preliminary data.</text>
</comment>
<dbReference type="HOGENOM" id="CLU_060771_0_0_1"/>
<reference evidence="4" key="2">
    <citation type="submission" date="2013-04" db="EMBL/GenBank/DDBJ databases">
        <title>Genomic mechanisms accounting for the adaptation to parasitism in nematode-trapping fungi.</title>
        <authorList>
            <person name="Ahren D.G."/>
        </authorList>
    </citation>
    <scope>NUCLEOTIDE SEQUENCE [LARGE SCALE GENOMIC DNA]</scope>
    <source>
        <strain evidence="4">CBS 200.50</strain>
    </source>
</reference>
<dbReference type="InterPro" id="IPR051678">
    <property type="entry name" value="AGP_Transferase"/>
</dbReference>
<dbReference type="SUPFAM" id="SSF56112">
    <property type="entry name" value="Protein kinase-like (PK-like)"/>
    <property type="match status" value="1"/>
</dbReference>
<gene>
    <name evidence="3" type="ORF">H072_6824</name>
</gene>
<feature type="domain" description="Aminoglycoside phosphotransferase" evidence="2">
    <location>
        <begin position="147"/>
        <end position="333"/>
    </location>
</feature>
<dbReference type="OMA" id="VLGFWSH"/>